<gene>
    <name evidence="1" type="ORF">CEXT_507171</name>
</gene>
<proteinExistence type="predicted"/>
<sequence>MALPEDWACYYLPPSSDLIYNSEWGAAGIGKGNGRSFVNQKGVAIEASCQEDTDGDFLPENRVRKKIAFNSTRMVSSEDWACLFRLSAPIRRFNIQLEMVTAGFGKANGRVFVNQKGVAIAASCQEDTAGDFFCVGGGKS</sequence>
<comment type="caution">
    <text evidence="1">The sequence shown here is derived from an EMBL/GenBank/DDBJ whole genome shotgun (WGS) entry which is preliminary data.</text>
</comment>
<reference evidence="1 2" key="1">
    <citation type="submission" date="2021-06" db="EMBL/GenBank/DDBJ databases">
        <title>Caerostris extrusa draft genome.</title>
        <authorList>
            <person name="Kono N."/>
            <person name="Arakawa K."/>
        </authorList>
    </citation>
    <scope>NUCLEOTIDE SEQUENCE [LARGE SCALE GENOMIC DNA]</scope>
</reference>
<protein>
    <submittedName>
        <fullName evidence="1">Uncharacterized protein</fullName>
    </submittedName>
</protein>
<keyword evidence="2" id="KW-1185">Reference proteome</keyword>
<organism evidence="1 2">
    <name type="scientific">Caerostris extrusa</name>
    <name type="common">Bark spider</name>
    <name type="synonym">Caerostris bankana</name>
    <dbReference type="NCBI Taxonomy" id="172846"/>
    <lineage>
        <taxon>Eukaryota</taxon>
        <taxon>Metazoa</taxon>
        <taxon>Ecdysozoa</taxon>
        <taxon>Arthropoda</taxon>
        <taxon>Chelicerata</taxon>
        <taxon>Arachnida</taxon>
        <taxon>Araneae</taxon>
        <taxon>Araneomorphae</taxon>
        <taxon>Entelegynae</taxon>
        <taxon>Araneoidea</taxon>
        <taxon>Araneidae</taxon>
        <taxon>Caerostris</taxon>
    </lineage>
</organism>
<dbReference type="Proteomes" id="UP001054945">
    <property type="component" value="Unassembled WGS sequence"/>
</dbReference>
<dbReference type="EMBL" id="BPLR01013353">
    <property type="protein sequence ID" value="GIY60655.1"/>
    <property type="molecule type" value="Genomic_DNA"/>
</dbReference>
<accession>A0AAV4URW2</accession>
<evidence type="ECO:0000313" key="2">
    <source>
        <dbReference type="Proteomes" id="UP001054945"/>
    </source>
</evidence>
<evidence type="ECO:0000313" key="1">
    <source>
        <dbReference type="EMBL" id="GIY60655.1"/>
    </source>
</evidence>
<dbReference type="AlphaFoldDB" id="A0AAV4URW2"/>
<name>A0AAV4URW2_CAEEX</name>